<proteinExistence type="predicted"/>
<sequence length="164" mass="18544">MIQEAFEWLCSCWRAVMTLPGRADLALDQAQESHADAAIPQGLPGSVLRAALASLSEEAGGRRDLEEMLFKMFTDLEIWRLPQTQLLTPWVPGQVLVAHVSAQYKELEERQLGLVDETRENLEEIARLNMVVAQLTSKLEATDIRSNQCMQKQADLKNTIRQLR</sequence>
<dbReference type="EMBL" id="CAJNNW010032837">
    <property type="protein sequence ID" value="CAE8715655.1"/>
    <property type="molecule type" value="Genomic_DNA"/>
</dbReference>
<organism evidence="1 2">
    <name type="scientific">Polarella glacialis</name>
    <name type="common">Dinoflagellate</name>
    <dbReference type="NCBI Taxonomy" id="89957"/>
    <lineage>
        <taxon>Eukaryota</taxon>
        <taxon>Sar</taxon>
        <taxon>Alveolata</taxon>
        <taxon>Dinophyceae</taxon>
        <taxon>Suessiales</taxon>
        <taxon>Suessiaceae</taxon>
        <taxon>Polarella</taxon>
    </lineage>
</organism>
<gene>
    <name evidence="1" type="ORF">PGLA2088_LOCUS38678</name>
</gene>
<protein>
    <submittedName>
        <fullName evidence="1">Uncharacterized protein</fullName>
    </submittedName>
</protein>
<accession>A0A813KYA3</accession>
<dbReference type="Proteomes" id="UP000626109">
    <property type="component" value="Unassembled WGS sequence"/>
</dbReference>
<comment type="caution">
    <text evidence="1">The sequence shown here is derived from an EMBL/GenBank/DDBJ whole genome shotgun (WGS) entry which is preliminary data.</text>
</comment>
<evidence type="ECO:0000313" key="1">
    <source>
        <dbReference type="EMBL" id="CAE8715655.1"/>
    </source>
</evidence>
<reference evidence="1" key="1">
    <citation type="submission" date="2021-02" db="EMBL/GenBank/DDBJ databases">
        <authorList>
            <person name="Dougan E. K."/>
            <person name="Rhodes N."/>
            <person name="Thang M."/>
            <person name="Chan C."/>
        </authorList>
    </citation>
    <scope>NUCLEOTIDE SEQUENCE</scope>
</reference>
<name>A0A813KYA3_POLGL</name>
<dbReference type="AlphaFoldDB" id="A0A813KYA3"/>
<evidence type="ECO:0000313" key="2">
    <source>
        <dbReference type="Proteomes" id="UP000626109"/>
    </source>
</evidence>